<keyword evidence="1" id="KW-0812">Transmembrane</keyword>
<organism evidence="2 3">
    <name type="scientific">Bacillus carboniphilus</name>
    <dbReference type="NCBI Taxonomy" id="86663"/>
    <lineage>
        <taxon>Bacteria</taxon>
        <taxon>Bacillati</taxon>
        <taxon>Bacillota</taxon>
        <taxon>Bacilli</taxon>
        <taxon>Bacillales</taxon>
        <taxon>Bacillaceae</taxon>
        <taxon>Bacillus</taxon>
    </lineage>
</organism>
<name>A0ABN0WW36_9BACI</name>
<reference evidence="2 3" key="1">
    <citation type="journal article" date="2019" name="Int. J. Syst. Evol. Microbiol.">
        <title>The Global Catalogue of Microorganisms (GCM) 10K type strain sequencing project: providing services to taxonomists for standard genome sequencing and annotation.</title>
        <authorList>
            <consortium name="The Broad Institute Genomics Platform"/>
            <consortium name="The Broad Institute Genome Sequencing Center for Infectious Disease"/>
            <person name="Wu L."/>
            <person name="Ma J."/>
        </authorList>
    </citation>
    <scope>NUCLEOTIDE SEQUENCE [LARGE SCALE GENOMIC DNA]</scope>
    <source>
        <strain evidence="2 3">JCM 9731</strain>
    </source>
</reference>
<evidence type="ECO:0000313" key="3">
    <source>
        <dbReference type="Proteomes" id="UP001500782"/>
    </source>
</evidence>
<dbReference type="Pfam" id="PF14045">
    <property type="entry name" value="YIEGIA"/>
    <property type="match status" value="1"/>
</dbReference>
<keyword evidence="3" id="KW-1185">Reference proteome</keyword>
<accession>A0ABN0WW36</accession>
<keyword evidence="1" id="KW-0472">Membrane</keyword>
<evidence type="ECO:0000256" key="1">
    <source>
        <dbReference type="SAM" id="Phobius"/>
    </source>
</evidence>
<dbReference type="Proteomes" id="UP001500782">
    <property type="component" value="Unassembled WGS sequence"/>
</dbReference>
<dbReference type="InterPro" id="IPR025918">
    <property type="entry name" value="YIEGIA"/>
</dbReference>
<keyword evidence="1" id="KW-1133">Transmembrane helix</keyword>
<gene>
    <name evidence="2" type="ORF">GCM10008967_42180</name>
</gene>
<comment type="caution">
    <text evidence="2">The sequence shown here is derived from an EMBL/GenBank/DDBJ whole genome shotgun (WGS) entry which is preliminary data.</text>
</comment>
<sequence>MNEYLYPVLFGLATGILSRLYMLRTDYRQYPTYLHGKIIHIALGVIAAGLGTIAIPALLEEEYTAITFLTLAASQFRDVRNMERNTLTELDSYELVPRGKTYIEGIAVAFESRNYLVIVASMLATLVYVLFGLYAALGIAVIIFIGCRILMDGGRLGQIVEIEYAEPHFEGPGLYVGNIYIMNIGIPEKQELIKKQGMGFILTPKNFNALTTIANIGQRQAILHDVSTALGIYTDTGEPSLTPLAKRDLDDGRLGVFLLPQVKNVELAQKIIEIVPTLENAVRMPTNRHVEEEERRTNS</sequence>
<dbReference type="RefSeq" id="WP_343803869.1">
    <property type="nucleotide sequence ID" value="NZ_BAAADJ010000064.1"/>
</dbReference>
<feature type="transmembrane region" description="Helical" evidence="1">
    <location>
        <begin position="115"/>
        <end position="145"/>
    </location>
</feature>
<evidence type="ECO:0000313" key="2">
    <source>
        <dbReference type="EMBL" id="GAA0347359.1"/>
    </source>
</evidence>
<proteinExistence type="predicted"/>
<feature type="transmembrane region" description="Helical" evidence="1">
    <location>
        <begin position="6"/>
        <end position="22"/>
    </location>
</feature>
<feature type="transmembrane region" description="Helical" evidence="1">
    <location>
        <begin position="34"/>
        <end position="59"/>
    </location>
</feature>
<protein>
    <submittedName>
        <fullName evidence="2">YIEGIA family protein</fullName>
    </submittedName>
</protein>
<dbReference type="EMBL" id="BAAADJ010000064">
    <property type="protein sequence ID" value="GAA0347359.1"/>
    <property type="molecule type" value="Genomic_DNA"/>
</dbReference>